<dbReference type="InterPro" id="IPR020084">
    <property type="entry name" value="NUDIX_hydrolase_CS"/>
</dbReference>
<gene>
    <name evidence="3" type="ORF">A2397_04080</name>
</gene>
<dbReference type="STRING" id="1797263.A2397_04080"/>
<accession>A0A1F4ZQD8</accession>
<name>A0A1F4ZQD8_9BACT</name>
<comment type="caution">
    <text evidence="3">The sequence shown here is derived from an EMBL/GenBank/DDBJ whole genome shotgun (WGS) entry which is preliminary data.</text>
</comment>
<dbReference type="InterPro" id="IPR015797">
    <property type="entry name" value="NUDIX_hydrolase-like_dom_sf"/>
</dbReference>
<organism evidence="3 4">
    <name type="scientific">Candidatus Amesbacteria bacterium RIFOXYB1_FULL_44_23</name>
    <dbReference type="NCBI Taxonomy" id="1797263"/>
    <lineage>
        <taxon>Bacteria</taxon>
        <taxon>Candidatus Amesiibacteriota</taxon>
    </lineage>
</organism>
<dbReference type="PANTHER" id="PTHR21340">
    <property type="entry name" value="DIADENOSINE 5,5-P1,P4-TETRAPHOSPHATE PYROPHOSPHOHYDROLASE MUTT"/>
    <property type="match status" value="1"/>
</dbReference>
<dbReference type="PROSITE" id="PS00893">
    <property type="entry name" value="NUDIX_BOX"/>
    <property type="match status" value="1"/>
</dbReference>
<feature type="domain" description="Nudix hydrolase" evidence="2">
    <location>
        <begin position="20"/>
        <end position="152"/>
    </location>
</feature>
<dbReference type="Proteomes" id="UP000176424">
    <property type="component" value="Unassembled WGS sequence"/>
</dbReference>
<evidence type="ECO:0000313" key="3">
    <source>
        <dbReference type="EMBL" id="OGD08709.1"/>
    </source>
</evidence>
<keyword evidence="1" id="KW-0378">Hydrolase</keyword>
<reference evidence="3 4" key="1">
    <citation type="journal article" date="2016" name="Nat. Commun.">
        <title>Thousands of microbial genomes shed light on interconnected biogeochemical processes in an aquifer system.</title>
        <authorList>
            <person name="Anantharaman K."/>
            <person name="Brown C.T."/>
            <person name="Hug L.A."/>
            <person name="Sharon I."/>
            <person name="Castelle C.J."/>
            <person name="Probst A.J."/>
            <person name="Thomas B.C."/>
            <person name="Singh A."/>
            <person name="Wilkins M.J."/>
            <person name="Karaoz U."/>
            <person name="Brodie E.L."/>
            <person name="Williams K.H."/>
            <person name="Hubbard S.S."/>
            <person name="Banfield J.F."/>
        </authorList>
    </citation>
    <scope>NUCLEOTIDE SEQUENCE [LARGE SCALE GENOMIC DNA]</scope>
</reference>
<dbReference type="PROSITE" id="PS51462">
    <property type="entry name" value="NUDIX"/>
    <property type="match status" value="1"/>
</dbReference>
<dbReference type="InterPro" id="IPR000086">
    <property type="entry name" value="NUDIX_hydrolase_dom"/>
</dbReference>
<evidence type="ECO:0000259" key="2">
    <source>
        <dbReference type="PROSITE" id="PS51462"/>
    </source>
</evidence>
<dbReference type="Gene3D" id="3.90.79.10">
    <property type="entry name" value="Nucleoside Triphosphate Pyrophosphohydrolase"/>
    <property type="match status" value="1"/>
</dbReference>
<dbReference type="GO" id="GO:0006754">
    <property type="term" value="P:ATP biosynthetic process"/>
    <property type="evidence" value="ECO:0007669"/>
    <property type="project" value="TreeGrafter"/>
</dbReference>
<protein>
    <recommendedName>
        <fullName evidence="2">Nudix hydrolase domain-containing protein</fullName>
    </recommendedName>
</protein>
<dbReference type="EMBL" id="MEXR01000052">
    <property type="protein sequence ID" value="OGD08709.1"/>
    <property type="molecule type" value="Genomic_DNA"/>
</dbReference>
<evidence type="ECO:0000256" key="1">
    <source>
        <dbReference type="ARBA" id="ARBA00022801"/>
    </source>
</evidence>
<dbReference type="AlphaFoldDB" id="A0A1F4ZQD8"/>
<evidence type="ECO:0000313" key="4">
    <source>
        <dbReference type="Proteomes" id="UP000176424"/>
    </source>
</evidence>
<dbReference type="Pfam" id="PF00293">
    <property type="entry name" value="NUDIX"/>
    <property type="match status" value="1"/>
</dbReference>
<dbReference type="SUPFAM" id="SSF55811">
    <property type="entry name" value="Nudix"/>
    <property type="match status" value="1"/>
</dbReference>
<sequence length="167" mass="18969">MKILADIKDGQIPKGDLSVKLRKAVRAVAFDTKDQIPILFVSKFHYHKLPGGGIEPGEDKHQALQREVEEESGCQIQIIKEIGQVIEYRSEWSLKQISYSYLAKIVSKGELKFTKEESEDGFQLQWMTLDEAVSVFEKEAENLEGYEPPFINKRDLAILKGAKLSIT</sequence>
<dbReference type="PANTHER" id="PTHR21340:SF0">
    <property type="entry name" value="BIS(5'-NUCLEOSYL)-TETRAPHOSPHATASE [ASYMMETRICAL]"/>
    <property type="match status" value="1"/>
</dbReference>
<dbReference type="GO" id="GO:0006167">
    <property type="term" value="P:AMP biosynthetic process"/>
    <property type="evidence" value="ECO:0007669"/>
    <property type="project" value="TreeGrafter"/>
</dbReference>
<dbReference type="InterPro" id="IPR051325">
    <property type="entry name" value="Nudix_hydrolase_domain"/>
</dbReference>
<proteinExistence type="predicted"/>
<dbReference type="GO" id="GO:0004081">
    <property type="term" value="F:bis(5'-nucleosyl)-tetraphosphatase (asymmetrical) activity"/>
    <property type="evidence" value="ECO:0007669"/>
    <property type="project" value="TreeGrafter"/>
</dbReference>